<dbReference type="InterPro" id="IPR000719">
    <property type="entry name" value="Prot_kinase_dom"/>
</dbReference>
<dbReference type="InterPro" id="IPR051138">
    <property type="entry name" value="PIM_Ser/Thr_kinase"/>
</dbReference>
<evidence type="ECO:0000313" key="16">
    <source>
        <dbReference type="Proteomes" id="UP000494206"/>
    </source>
</evidence>
<dbReference type="PANTHER" id="PTHR22984">
    <property type="entry name" value="SERINE/THREONINE-PROTEIN KINASE PIM"/>
    <property type="match status" value="1"/>
</dbReference>
<keyword evidence="8 12" id="KW-0067">ATP-binding</keyword>
<evidence type="ECO:0000256" key="9">
    <source>
        <dbReference type="ARBA" id="ARBA00023200"/>
    </source>
</evidence>
<evidence type="ECO:0000256" key="12">
    <source>
        <dbReference type="PROSITE-ProRule" id="PRU10141"/>
    </source>
</evidence>
<dbReference type="GO" id="GO:0004674">
    <property type="term" value="F:protein serine/threonine kinase activity"/>
    <property type="evidence" value="ECO:0007669"/>
    <property type="project" value="UniProtKB-KW"/>
</dbReference>
<comment type="catalytic activity">
    <reaction evidence="11">
        <text>L-seryl-[protein] + ATP = O-phospho-L-seryl-[protein] + ADP + H(+)</text>
        <dbReference type="Rhea" id="RHEA:17989"/>
        <dbReference type="Rhea" id="RHEA-COMP:9863"/>
        <dbReference type="Rhea" id="RHEA-COMP:11604"/>
        <dbReference type="ChEBI" id="CHEBI:15378"/>
        <dbReference type="ChEBI" id="CHEBI:29999"/>
        <dbReference type="ChEBI" id="CHEBI:30616"/>
        <dbReference type="ChEBI" id="CHEBI:83421"/>
        <dbReference type="ChEBI" id="CHEBI:456216"/>
        <dbReference type="EC" id="2.7.11.1"/>
    </reaction>
</comment>
<keyword evidence="6 12" id="KW-0547">Nucleotide-binding</keyword>
<dbReference type="Proteomes" id="UP000494206">
    <property type="component" value="Unassembled WGS sequence"/>
</dbReference>
<proteinExistence type="inferred from homology"/>
<evidence type="ECO:0000256" key="13">
    <source>
        <dbReference type="RuleBase" id="RU000304"/>
    </source>
</evidence>
<dbReference type="PROSITE" id="PS50011">
    <property type="entry name" value="PROTEIN_KINASE_DOM"/>
    <property type="match status" value="1"/>
</dbReference>
<keyword evidence="7" id="KW-0418">Kinase</keyword>
<evidence type="ECO:0000256" key="1">
    <source>
        <dbReference type="ARBA" id="ARBA00004192"/>
    </source>
</evidence>
<comment type="subcellular location">
    <subcellularLocation>
        <location evidence="1">Host cytoplasm</location>
    </subcellularLocation>
</comment>
<dbReference type="FunFam" id="3.30.200.20:FF:000547">
    <property type="entry name" value="Serine/threonine-protein kinase prk-2"/>
    <property type="match status" value="1"/>
</dbReference>
<organism evidence="15 16">
    <name type="scientific">Caenorhabditis bovis</name>
    <dbReference type="NCBI Taxonomy" id="2654633"/>
    <lineage>
        <taxon>Eukaryota</taxon>
        <taxon>Metazoa</taxon>
        <taxon>Ecdysozoa</taxon>
        <taxon>Nematoda</taxon>
        <taxon>Chromadorea</taxon>
        <taxon>Rhabditida</taxon>
        <taxon>Rhabditina</taxon>
        <taxon>Rhabditomorpha</taxon>
        <taxon>Rhabditoidea</taxon>
        <taxon>Rhabditidae</taxon>
        <taxon>Peloderinae</taxon>
        <taxon>Caenorhabditis</taxon>
    </lineage>
</organism>
<dbReference type="InterPro" id="IPR011009">
    <property type="entry name" value="Kinase-like_dom_sf"/>
</dbReference>
<feature type="binding site" evidence="12">
    <location>
        <position position="63"/>
    </location>
    <ligand>
        <name>ATP</name>
        <dbReference type="ChEBI" id="CHEBI:30616"/>
    </ligand>
</feature>
<keyword evidence="9" id="KW-1035">Host cytoplasm</keyword>
<name>A0A8S1EJF5_9PELO</name>
<dbReference type="SMART" id="SM00220">
    <property type="entry name" value="S_TKc"/>
    <property type="match status" value="1"/>
</dbReference>
<protein>
    <recommendedName>
        <fullName evidence="3">Serine/threonine-protein kinase 1</fullName>
        <ecNumber evidence="2">2.7.11.1</ecNumber>
    </recommendedName>
</protein>
<keyword evidence="16" id="KW-1185">Reference proteome</keyword>
<dbReference type="OrthoDB" id="10252171at2759"/>
<dbReference type="PROSITE" id="PS00108">
    <property type="entry name" value="PROTEIN_KINASE_ST"/>
    <property type="match status" value="1"/>
</dbReference>
<keyword evidence="5" id="KW-0808">Transferase</keyword>
<dbReference type="Gene3D" id="3.30.200.20">
    <property type="entry name" value="Phosphorylase Kinase, domain 1"/>
    <property type="match status" value="1"/>
</dbReference>
<dbReference type="Pfam" id="PF00069">
    <property type="entry name" value="Pkinase"/>
    <property type="match status" value="1"/>
</dbReference>
<evidence type="ECO:0000256" key="2">
    <source>
        <dbReference type="ARBA" id="ARBA00012513"/>
    </source>
</evidence>
<dbReference type="GO" id="GO:0005737">
    <property type="term" value="C:cytoplasm"/>
    <property type="evidence" value="ECO:0007669"/>
    <property type="project" value="TreeGrafter"/>
</dbReference>
<dbReference type="GO" id="GO:0030430">
    <property type="term" value="C:host cell cytoplasm"/>
    <property type="evidence" value="ECO:0007669"/>
    <property type="project" value="UniProtKB-SubCell"/>
</dbReference>
<accession>A0A8S1EJF5</accession>
<dbReference type="PROSITE" id="PS00107">
    <property type="entry name" value="PROTEIN_KINASE_ATP"/>
    <property type="match status" value="1"/>
</dbReference>
<reference evidence="15 16" key="1">
    <citation type="submission" date="2020-04" db="EMBL/GenBank/DDBJ databases">
        <authorList>
            <person name="Laetsch R D."/>
            <person name="Stevens L."/>
            <person name="Kumar S."/>
            <person name="Blaxter L. M."/>
        </authorList>
    </citation>
    <scope>NUCLEOTIDE SEQUENCE [LARGE SCALE GENOMIC DNA]</scope>
</reference>
<evidence type="ECO:0000256" key="4">
    <source>
        <dbReference type="ARBA" id="ARBA00022527"/>
    </source>
</evidence>
<evidence type="ECO:0000256" key="5">
    <source>
        <dbReference type="ARBA" id="ARBA00022679"/>
    </source>
</evidence>
<evidence type="ECO:0000259" key="14">
    <source>
        <dbReference type="PROSITE" id="PS50011"/>
    </source>
</evidence>
<dbReference type="AlphaFoldDB" id="A0A8S1EJF5"/>
<dbReference type="EMBL" id="CADEPM010000003">
    <property type="protein sequence ID" value="CAB3401235.1"/>
    <property type="molecule type" value="Genomic_DNA"/>
</dbReference>
<dbReference type="InterPro" id="IPR008271">
    <property type="entry name" value="Ser/Thr_kinase_AS"/>
</dbReference>
<comment type="catalytic activity">
    <reaction evidence="10">
        <text>L-threonyl-[protein] + ATP = O-phospho-L-threonyl-[protein] + ADP + H(+)</text>
        <dbReference type="Rhea" id="RHEA:46608"/>
        <dbReference type="Rhea" id="RHEA-COMP:11060"/>
        <dbReference type="Rhea" id="RHEA-COMP:11605"/>
        <dbReference type="ChEBI" id="CHEBI:15378"/>
        <dbReference type="ChEBI" id="CHEBI:30013"/>
        <dbReference type="ChEBI" id="CHEBI:30616"/>
        <dbReference type="ChEBI" id="CHEBI:61977"/>
        <dbReference type="ChEBI" id="CHEBI:456216"/>
        <dbReference type="EC" id="2.7.11.1"/>
    </reaction>
</comment>
<evidence type="ECO:0000256" key="10">
    <source>
        <dbReference type="ARBA" id="ARBA00047899"/>
    </source>
</evidence>
<evidence type="ECO:0000256" key="11">
    <source>
        <dbReference type="ARBA" id="ARBA00048679"/>
    </source>
</evidence>
<comment type="similarity">
    <text evidence="13">Belongs to the protein kinase superfamily.</text>
</comment>
<dbReference type="Gene3D" id="1.10.510.10">
    <property type="entry name" value="Transferase(Phosphotransferase) domain 1"/>
    <property type="match status" value="1"/>
</dbReference>
<feature type="domain" description="Protein kinase" evidence="14">
    <location>
        <begin position="34"/>
        <end position="322"/>
    </location>
</feature>
<comment type="caution">
    <text evidence="15">The sequence shown here is derived from an EMBL/GenBank/DDBJ whole genome shotgun (WGS) entry which is preliminary data.</text>
</comment>
<dbReference type="EC" id="2.7.11.1" evidence="2"/>
<dbReference type="PANTHER" id="PTHR22984:SF25">
    <property type="entry name" value="PROTEIN KINASE DOMAIN-CONTAINING PROTEIN"/>
    <property type="match status" value="1"/>
</dbReference>
<evidence type="ECO:0000256" key="8">
    <source>
        <dbReference type="ARBA" id="ARBA00022840"/>
    </source>
</evidence>
<evidence type="ECO:0000313" key="15">
    <source>
        <dbReference type="EMBL" id="CAB3401235.1"/>
    </source>
</evidence>
<evidence type="ECO:0000256" key="7">
    <source>
        <dbReference type="ARBA" id="ARBA00022777"/>
    </source>
</evidence>
<evidence type="ECO:0000256" key="6">
    <source>
        <dbReference type="ARBA" id="ARBA00022741"/>
    </source>
</evidence>
<sequence>MIKRKLQDLAVCCSYQVDFLHERKHSVKEFKRQYDVLDEIGRGGFGIVYEGTSKLDNGSVAVKFVQHKHVRSWTMTCRHLIPSEVCHLETCQDIKGVIKLIDWFANSKGFLIVMEKPENSMDVFDMLSQYGPLVEELAKFVFRQVITIVNDIYEKYNLLHRDIKDENLIINMTTGEVKLVDFGAAAYEEKASKKEFQGTRSYCPPEWFRDRQYLPLQATSWSLGVLLFILLTESNRIIDIAEFEEEQELNDIVLTRKRDSMVNNNKDMESICTMATACEELYGEEGENELRNEQSKFSKEKTLIRSESRYDNISSSSFCDYVSLASSFDDFASTSDIYQSACEILSSSSTRSLSAVTSASLYNLAKVKKKSSIFKSFDNELDPVEEHDFTTTSSMQNNTIMCESTSSNDDVTICEDKKISEIVTPSRKSRERPLQFGNSSKTLAVFQVSPAVK</sequence>
<gene>
    <name evidence="15" type="ORF">CBOVIS_LOCUS4011</name>
</gene>
<evidence type="ECO:0000256" key="3">
    <source>
        <dbReference type="ARBA" id="ARBA00016885"/>
    </source>
</evidence>
<dbReference type="InterPro" id="IPR017441">
    <property type="entry name" value="Protein_kinase_ATP_BS"/>
</dbReference>
<dbReference type="SUPFAM" id="SSF56112">
    <property type="entry name" value="Protein kinase-like (PK-like)"/>
    <property type="match status" value="1"/>
</dbReference>
<keyword evidence="4 13" id="KW-0723">Serine/threonine-protein kinase</keyword>
<dbReference type="GO" id="GO:0005524">
    <property type="term" value="F:ATP binding"/>
    <property type="evidence" value="ECO:0007669"/>
    <property type="project" value="UniProtKB-UniRule"/>
</dbReference>